<keyword evidence="3" id="KW-1185">Reference proteome</keyword>
<dbReference type="InterPro" id="IPR000772">
    <property type="entry name" value="Ricin_B_lectin"/>
</dbReference>
<dbReference type="PROSITE" id="PS50231">
    <property type="entry name" value="RICIN_B_LECTIN"/>
    <property type="match status" value="1"/>
</dbReference>
<protein>
    <submittedName>
        <fullName evidence="2">Ricin B lectin domain-containing protein</fullName>
    </submittedName>
</protein>
<evidence type="ECO:0000259" key="1">
    <source>
        <dbReference type="Pfam" id="PF14200"/>
    </source>
</evidence>
<dbReference type="EMBL" id="ML741762">
    <property type="protein sequence ID" value="KAE8333300.1"/>
    <property type="molecule type" value="Genomic_DNA"/>
</dbReference>
<evidence type="ECO:0000313" key="2">
    <source>
        <dbReference type="EMBL" id="KAE8333300.1"/>
    </source>
</evidence>
<reference evidence="3" key="1">
    <citation type="submission" date="2019-04" db="EMBL/GenBank/DDBJ databases">
        <title>Friends and foes A comparative genomics studyof 23 Aspergillus species from section Flavi.</title>
        <authorList>
            <consortium name="DOE Joint Genome Institute"/>
            <person name="Kjaerbolling I."/>
            <person name="Vesth T."/>
            <person name="Frisvad J.C."/>
            <person name="Nybo J.L."/>
            <person name="Theobald S."/>
            <person name="Kildgaard S."/>
            <person name="Isbrandt T."/>
            <person name="Kuo A."/>
            <person name="Sato A."/>
            <person name="Lyhne E.K."/>
            <person name="Kogle M.E."/>
            <person name="Wiebenga A."/>
            <person name="Kun R.S."/>
            <person name="Lubbers R.J."/>
            <person name="Makela M.R."/>
            <person name="Barry K."/>
            <person name="Chovatia M."/>
            <person name="Clum A."/>
            <person name="Daum C."/>
            <person name="Haridas S."/>
            <person name="He G."/>
            <person name="LaButti K."/>
            <person name="Lipzen A."/>
            <person name="Mondo S."/>
            <person name="Riley R."/>
            <person name="Salamov A."/>
            <person name="Simmons B.A."/>
            <person name="Magnuson J.K."/>
            <person name="Henrissat B."/>
            <person name="Mortensen U.H."/>
            <person name="Larsen T.O."/>
            <person name="Devries R.P."/>
            <person name="Grigoriev I.V."/>
            <person name="Machida M."/>
            <person name="Baker S.E."/>
            <person name="Andersen M.R."/>
        </authorList>
    </citation>
    <scope>NUCLEOTIDE SEQUENCE [LARGE SCALE GENOMIC DNA]</scope>
    <source>
        <strain evidence="3">CBS 130017</strain>
    </source>
</reference>
<dbReference type="Pfam" id="PF14200">
    <property type="entry name" value="RicinB_lectin_2"/>
    <property type="match status" value="1"/>
</dbReference>
<dbReference type="Gene3D" id="2.80.10.50">
    <property type="match status" value="1"/>
</dbReference>
<name>A0A5N6XNY2_9EURO</name>
<gene>
    <name evidence="2" type="ORF">BDV39DRAFT_165621</name>
</gene>
<proteinExistence type="predicted"/>
<dbReference type="Proteomes" id="UP000325945">
    <property type="component" value="Unassembled WGS sequence"/>
</dbReference>
<dbReference type="InterPro" id="IPR035992">
    <property type="entry name" value="Ricin_B-like_lectins"/>
</dbReference>
<evidence type="ECO:0000313" key="3">
    <source>
        <dbReference type="Proteomes" id="UP000325945"/>
    </source>
</evidence>
<dbReference type="GO" id="GO:0030246">
    <property type="term" value="F:carbohydrate binding"/>
    <property type="evidence" value="ECO:0007669"/>
    <property type="project" value="UniProtKB-KW"/>
</dbReference>
<feature type="domain" description="Ricin B lectin" evidence="1">
    <location>
        <begin position="81"/>
        <end position="135"/>
    </location>
</feature>
<keyword evidence="2" id="KW-0430">Lectin</keyword>
<sequence>MSDYTGPGNYKIWSRHSGKVLDIGNGYNDGDILRIMTESSASPRTVHQLFTITAVGGDEFLILHFQASLLICPTSKKIHESVHGYRACPQKEGTRWKIIPAHDGSGSYYIENAALPGQVLDVSGGQNADGTPIVLRDKNGSANQQFFIRLP</sequence>
<dbReference type="SUPFAM" id="SSF50370">
    <property type="entry name" value="Ricin B-like lectins"/>
    <property type="match status" value="1"/>
</dbReference>
<organism evidence="2 3">
    <name type="scientific">Aspergillus sergii</name>
    <dbReference type="NCBI Taxonomy" id="1034303"/>
    <lineage>
        <taxon>Eukaryota</taxon>
        <taxon>Fungi</taxon>
        <taxon>Dikarya</taxon>
        <taxon>Ascomycota</taxon>
        <taxon>Pezizomycotina</taxon>
        <taxon>Eurotiomycetes</taxon>
        <taxon>Eurotiomycetidae</taxon>
        <taxon>Eurotiales</taxon>
        <taxon>Aspergillaceae</taxon>
        <taxon>Aspergillus</taxon>
        <taxon>Aspergillus subgen. Circumdati</taxon>
    </lineage>
</organism>
<dbReference type="AlphaFoldDB" id="A0A5N6XNY2"/>
<accession>A0A5N6XNY2</accession>